<feature type="domain" description="Gfo/Idh/MocA-like oxidoreductase N-terminal" evidence="2">
    <location>
        <begin position="6"/>
        <end position="117"/>
    </location>
</feature>
<sequence>MSGDRVRVGVLGVGAVAQAVHLPLLARRPDLFEIAAICDLSAELVNAMGDRFGIAPARRFTAYEDMLAAGGLDAVMILSRGSHAEPVLQAWRAGLPVFCEKPLAYTVAEVDALLAAEPAGRPAILLGYMKQYDPAVIAASELVAQLDDVRSVEVTVLHPPSAPQLAIARIVTPSSPPPAEVVAAQEAEDDRLRRIAVGEADLDVWRTYRVPLVGSLAHDLSVMRSLGTIPVAVEHADVWRQSSASQVRDISRDRRSMGEVPPQVAASGILENGGRFRLAWHYLPDFPAYRETVRVIHGAGVLELVFPSPYLLHAPTELTVSTLDDGAERRVIRRSVTEAFETQLEAFAAMVRDGAEPRSGLAGGRADIVDCQRIIAAWTGPRGIPVGGEIGARIALDRSPADAVEAVH</sequence>
<evidence type="ECO:0000313" key="3">
    <source>
        <dbReference type="EMBL" id="UOE45751.1"/>
    </source>
</evidence>
<keyword evidence="4" id="KW-1185">Reference proteome</keyword>
<dbReference type="InterPro" id="IPR050463">
    <property type="entry name" value="Gfo/Idh/MocA_oxidrdct_glycsds"/>
</dbReference>
<dbReference type="Gene3D" id="3.40.50.720">
    <property type="entry name" value="NAD(P)-binding Rossmann-like Domain"/>
    <property type="match status" value="1"/>
</dbReference>
<dbReference type="RefSeq" id="WP_243558364.1">
    <property type="nucleotide sequence ID" value="NZ_CP094528.1"/>
</dbReference>
<name>A0ABY4C6D0_9MICO</name>
<proteinExistence type="predicted"/>
<dbReference type="Pfam" id="PF01408">
    <property type="entry name" value="GFO_IDH_MocA"/>
    <property type="match status" value="1"/>
</dbReference>
<evidence type="ECO:0000259" key="2">
    <source>
        <dbReference type="Pfam" id="PF01408"/>
    </source>
</evidence>
<dbReference type="PANTHER" id="PTHR43818">
    <property type="entry name" value="BCDNA.GH03377"/>
    <property type="match status" value="1"/>
</dbReference>
<evidence type="ECO:0000256" key="1">
    <source>
        <dbReference type="ARBA" id="ARBA00023002"/>
    </source>
</evidence>
<dbReference type="InterPro" id="IPR036291">
    <property type="entry name" value="NAD(P)-bd_dom_sf"/>
</dbReference>
<reference evidence="3 4" key="1">
    <citation type="submission" date="2022-03" db="EMBL/GenBank/DDBJ databases">
        <title>Mucilaginibacter sp. isolated from the gut of Protaetia brevitarsis seulensis larvae.</title>
        <authorList>
            <person name="Won M."/>
            <person name="Kim S.-J."/>
            <person name="Kwon S.-W."/>
        </authorList>
    </citation>
    <scope>NUCLEOTIDE SEQUENCE [LARGE SCALE GENOMIC DNA]</scope>
    <source>
        <strain evidence="3 4">CFWR-12</strain>
    </source>
</reference>
<protein>
    <submittedName>
        <fullName evidence="3">Gfo/Idh/MocA family oxidoreductase</fullName>
    </submittedName>
</protein>
<gene>
    <name evidence="3" type="ORF">MTO99_08400</name>
</gene>
<dbReference type="PANTHER" id="PTHR43818:SF11">
    <property type="entry name" value="BCDNA.GH03377"/>
    <property type="match status" value="1"/>
</dbReference>
<dbReference type="Proteomes" id="UP000832097">
    <property type="component" value="Chromosome"/>
</dbReference>
<accession>A0ABY4C6D0</accession>
<dbReference type="Gene3D" id="3.30.360.10">
    <property type="entry name" value="Dihydrodipicolinate Reductase, domain 2"/>
    <property type="match status" value="1"/>
</dbReference>
<dbReference type="EMBL" id="CP094528">
    <property type="protein sequence ID" value="UOE45751.1"/>
    <property type="molecule type" value="Genomic_DNA"/>
</dbReference>
<evidence type="ECO:0000313" key="4">
    <source>
        <dbReference type="Proteomes" id="UP000832097"/>
    </source>
</evidence>
<dbReference type="SUPFAM" id="SSF51735">
    <property type="entry name" value="NAD(P)-binding Rossmann-fold domains"/>
    <property type="match status" value="1"/>
</dbReference>
<dbReference type="InterPro" id="IPR000683">
    <property type="entry name" value="Gfo/Idh/MocA-like_OxRdtase_N"/>
</dbReference>
<organism evidence="3 4">
    <name type="scientific">Agromyces larvae</name>
    <dbReference type="NCBI Taxonomy" id="2929802"/>
    <lineage>
        <taxon>Bacteria</taxon>
        <taxon>Bacillati</taxon>
        <taxon>Actinomycetota</taxon>
        <taxon>Actinomycetes</taxon>
        <taxon>Micrococcales</taxon>
        <taxon>Microbacteriaceae</taxon>
        <taxon>Agromyces</taxon>
    </lineage>
</organism>
<keyword evidence="1" id="KW-0560">Oxidoreductase</keyword>